<accession>A0A392WCW0</accession>
<evidence type="ECO:0000256" key="1">
    <source>
        <dbReference type="SAM" id="MobiDB-lite"/>
    </source>
</evidence>
<dbReference type="Proteomes" id="UP000265520">
    <property type="component" value="Unassembled WGS sequence"/>
</dbReference>
<keyword evidence="3" id="KW-1185">Reference proteome</keyword>
<dbReference type="EMBL" id="LXQA011420696">
    <property type="protein sequence ID" value="MCI96665.1"/>
    <property type="molecule type" value="Genomic_DNA"/>
</dbReference>
<comment type="caution">
    <text evidence="2">The sequence shown here is derived from an EMBL/GenBank/DDBJ whole genome shotgun (WGS) entry which is preliminary data.</text>
</comment>
<proteinExistence type="predicted"/>
<protein>
    <submittedName>
        <fullName evidence="2">Uncharacterized protein</fullName>
    </submittedName>
</protein>
<feature type="non-terminal residue" evidence="2">
    <location>
        <position position="46"/>
    </location>
</feature>
<name>A0A392WCW0_9FABA</name>
<evidence type="ECO:0000313" key="2">
    <source>
        <dbReference type="EMBL" id="MCI96665.1"/>
    </source>
</evidence>
<sequence length="46" mass="4749">RYESRRATAIAPATPQSTAMPCTDAAGSNLTRRAAITAATTAIDNL</sequence>
<dbReference type="AlphaFoldDB" id="A0A392WCW0"/>
<reference evidence="2 3" key="1">
    <citation type="journal article" date="2018" name="Front. Plant Sci.">
        <title>Red Clover (Trifolium pratense) and Zigzag Clover (T. medium) - A Picture of Genomic Similarities and Differences.</title>
        <authorList>
            <person name="Dluhosova J."/>
            <person name="Istvanek J."/>
            <person name="Nedelnik J."/>
            <person name="Repkova J."/>
        </authorList>
    </citation>
    <scope>NUCLEOTIDE SEQUENCE [LARGE SCALE GENOMIC DNA]</scope>
    <source>
        <strain evidence="3">cv. 10/8</strain>
        <tissue evidence="2">Leaf</tissue>
    </source>
</reference>
<feature type="non-terminal residue" evidence="2">
    <location>
        <position position="1"/>
    </location>
</feature>
<evidence type="ECO:0000313" key="3">
    <source>
        <dbReference type="Proteomes" id="UP000265520"/>
    </source>
</evidence>
<organism evidence="2 3">
    <name type="scientific">Trifolium medium</name>
    <dbReference type="NCBI Taxonomy" id="97028"/>
    <lineage>
        <taxon>Eukaryota</taxon>
        <taxon>Viridiplantae</taxon>
        <taxon>Streptophyta</taxon>
        <taxon>Embryophyta</taxon>
        <taxon>Tracheophyta</taxon>
        <taxon>Spermatophyta</taxon>
        <taxon>Magnoliopsida</taxon>
        <taxon>eudicotyledons</taxon>
        <taxon>Gunneridae</taxon>
        <taxon>Pentapetalae</taxon>
        <taxon>rosids</taxon>
        <taxon>fabids</taxon>
        <taxon>Fabales</taxon>
        <taxon>Fabaceae</taxon>
        <taxon>Papilionoideae</taxon>
        <taxon>50 kb inversion clade</taxon>
        <taxon>NPAAA clade</taxon>
        <taxon>Hologalegina</taxon>
        <taxon>IRL clade</taxon>
        <taxon>Trifolieae</taxon>
        <taxon>Trifolium</taxon>
    </lineage>
</organism>
<feature type="region of interest" description="Disordered" evidence="1">
    <location>
        <begin position="1"/>
        <end position="22"/>
    </location>
</feature>